<dbReference type="AlphaFoldDB" id="A0A814UYM7"/>
<organism evidence="1 2">
    <name type="scientific">Adineta ricciae</name>
    <name type="common">Rotifer</name>
    <dbReference type="NCBI Taxonomy" id="249248"/>
    <lineage>
        <taxon>Eukaryota</taxon>
        <taxon>Metazoa</taxon>
        <taxon>Spiralia</taxon>
        <taxon>Gnathifera</taxon>
        <taxon>Rotifera</taxon>
        <taxon>Eurotatoria</taxon>
        <taxon>Bdelloidea</taxon>
        <taxon>Adinetida</taxon>
        <taxon>Adinetidae</taxon>
        <taxon>Adineta</taxon>
    </lineage>
</organism>
<dbReference type="InterPro" id="IPR036465">
    <property type="entry name" value="vWFA_dom_sf"/>
</dbReference>
<dbReference type="SUPFAM" id="SSF53300">
    <property type="entry name" value="vWA-like"/>
    <property type="match status" value="1"/>
</dbReference>
<gene>
    <name evidence="1" type="ORF">EDS130_LOCUS24290</name>
</gene>
<sequence length="194" mass="22017">MSLSLGITTQSDAETKSFADKFQKLVASSFSQAKEDTRRFTRNARFIILITDPPGHGRELNDNPAIDKYPQGVETHTVQSICERLLKKDAEIDLMFCYIKPNATAKMQGAFAAYYNAKKEETGKAFTVIKLFDDKQQETQSFHFVFVLDESGSMGSQWQALQKVYQAFLTRRNDDQGGDDHFTIVKFNHITVLV</sequence>
<reference evidence="1" key="1">
    <citation type="submission" date="2021-02" db="EMBL/GenBank/DDBJ databases">
        <authorList>
            <person name="Nowell W R."/>
        </authorList>
    </citation>
    <scope>NUCLEOTIDE SEQUENCE</scope>
</reference>
<comment type="caution">
    <text evidence="1">The sequence shown here is derived from an EMBL/GenBank/DDBJ whole genome shotgun (WGS) entry which is preliminary data.</text>
</comment>
<dbReference type="EMBL" id="CAJNOJ010000137">
    <property type="protein sequence ID" value="CAF1181896.1"/>
    <property type="molecule type" value="Genomic_DNA"/>
</dbReference>
<dbReference type="Proteomes" id="UP000663852">
    <property type="component" value="Unassembled WGS sequence"/>
</dbReference>
<protein>
    <recommendedName>
        <fullName evidence="3">VWFA domain-containing protein</fullName>
    </recommendedName>
</protein>
<accession>A0A814UYM7</accession>
<dbReference type="Gene3D" id="3.40.50.410">
    <property type="entry name" value="von Willebrand factor, type A domain"/>
    <property type="match status" value="1"/>
</dbReference>
<evidence type="ECO:0000313" key="1">
    <source>
        <dbReference type="EMBL" id="CAF1181896.1"/>
    </source>
</evidence>
<name>A0A814UYM7_ADIRI</name>
<dbReference type="OrthoDB" id="10035766at2759"/>
<proteinExistence type="predicted"/>
<evidence type="ECO:0000313" key="2">
    <source>
        <dbReference type="Proteomes" id="UP000663852"/>
    </source>
</evidence>
<evidence type="ECO:0008006" key="3">
    <source>
        <dbReference type="Google" id="ProtNLM"/>
    </source>
</evidence>